<dbReference type="EMBL" id="RQZC01000002">
    <property type="protein sequence ID" value="RRD30329.1"/>
    <property type="molecule type" value="Genomic_DNA"/>
</dbReference>
<dbReference type="InterPro" id="IPR044672">
    <property type="entry name" value="MOCS2A"/>
</dbReference>
<dbReference type="OrthoDB" id="3255135at2"/>
<sequence>MGRAPQSRTPAGEPASSPRAPDAAATIALTLRYFAGAAEAAGRQEERLEVPAGTTVAALREQLAGRSTRMATTISISSLLVNSRSVPTDSLQPLQDGDAIDILPPFAGG</sequence>
<dbReference type="InterPro" id="IPR003749">
    <property type="entry name" value="ThiS/MoaD-like"/>
</dbReference>
<dbReference type="GO" id="GO:0000166">
    <property type="term" value="F:nucleotide binding"/>
    <property type="evidence" value="ECO:0007669"/>
    <property type="project" value="UniProtKB-KW"/>
</dbReference>
<keyword evidence="1" id="KW-0547">Nucleotide-binding</keyword>
<protein>
    <recommendedName>
        <fullName evidence="3">Molybdopterin synthase sulfur carrier subunit</fullName>
    </recommendedName>
</protein>
<evidence type="ECO:0000256" key="1">
    <source>
        <dbReference type="ARBA" id="ARBA00022741"/>
    </source>
</evidence>
<feature type="region of interest" description="Disordered" evidence="4">
    <location>
        <begin position="1"/>
        <end position="22"/>
    </location>
</feature>
<evidence type="ECO:0000313" key="5">
    <source>
        <dbReference type="EMBL" id="RRD30329.1"/>
    </source>
</evidence>
<evidence type="ECO:0000256" key="4">
    <source>
        <dbReference type="SAM" id="MobiDB-lite"/>
    </source>
</evidence>
<organism evidence="5 6">
    <name type="scientific">Actinomyces bowdenii</name>
    <dbReference type="NCBI Taxonomy" id="131109"/>
    <lineage>
        <taxon>Bacteria</taxon>
        <taxon>Bacillati</taxon>
        <taxon>Actinomycetota</taxon>
        <taxon>Actinomycetes</taxon>
        <taxon>Actinomycetales</taxon>
        <taxon>Actinomycetaceae</taxon>
        <taxon>Actinomyces</taxon>
    </lineage>
</organism>
<dbReference type="Pfam" id="PF02597">
    <property type="entry name" value="ThiS"/>
    <property type="match status" value="1"/>
</dbReference>
<dbReference type="PANTHER" id="PTHR33359">
    <property type="entry name" value="MOLYBDOPTERIN SYNTHASE SULFUR CARRIER SUBUNIT"/>
    <property type="match status" value="1"/>
</dbReference>
<comment type="similarity">
    <text evidence="2">Belongs to the MoaD family.</text>
</comment>
<keyword evidence="6" id="KW-1185">Reference proteome</keyword>
<dbReference type="SUPFAM" id="SSF54285">
    <property type="entry name" value="MoaD/ThiS"/>
    <property type="match status" value="1"/>
</dbReference>
<dbReference type="PANTHER" id="PTHR33359:SF1">
    <property type="entry name" value="MOLYBDOPTERIN SYNTHASE SULFUR CARRIER SUBUNIT"/>
    <property type="match status" value="1"/>
</dbReference>
<dbReference type="Proteomes" id="UP000271272">
    <property type="component" value="Unassembled WGS sequence"/>
</dbReference>
<dbReference type="RefSeq" id="WP_124932971.1">
    <property type="nucleotide sequence ID" value="NZ_RQZC01000002.1"/>
</dbReference>
<dbReference type="GO" id="GO:0006777">
    <property type="term" value="P:Mo-molybdopterin cofactor biosynthetic process"/>
    <property type="evidence" value="ECO:0007669"/>
    <property type="project" value="InterPro"/>
</dbReference>
<evidence type="ECO:0000256" key="2">
    <source>
        <dbReference type="ARBA" id="ARBA00024200"/>
    </source>
</evidence>
<reference evidence="5 6" key="1">
    <citation type="submission" date="2018-11" db="EMBL/GenBank/DDBJ databases">
        <title>Genomes From Bacteria Associated with the Canine Oral Cavity: a Test Case for Automated Genome-Based Taxonomic Assignment.</title>
        <authorList>
            <person name="Coil D.A."/>
            <person name="Jospin G."/>
            <person name="Darling A.E."/>
            <person name="Wallis C."/>
            <person name="Davis I.J."/>
            <person name="Harris S."/>
            <person name="Eisen J.A."/>
            <person name="Holcombe L.J."/>
            <person name="O'Flynn C."/>
        </authorList>
    </citation>
    <scope>NUCLEOTIDE SEQUENCE [LARGE SCALE GENOMIC DNA]</scope>
    <source>
        <strain evidence="5 6">OH5050</strain>
    </source>
</reference>
<dbReference type="GO" id="GO:1990133">
    <property type="term" value="C:molybdopterin adenylyltransferase complex"/>
    <property type="evidence" value="ECO:0007669"/>
    <property type="project" value="TreeGrafter"/>
</dbReference>
<gene>
    <name evidence="5" type="ORF">EII10_02640</name>
</gene>
<comment type="caution">
    <text evidence="5">The sequence shown here is derived from an EMBL/GenBank/DDBJ whole genome shotgun (WGS) entry which is preliminary data.</text>
</comment>
<accession>A0A3P1V853</accession>
<dbReference type="AlphaFoldDB" id="A0A3P1V853"/>
<evidence type="ECO:0000256" key="3">
    <source>
        <dbReference type="ARBA" id="ARBA00024247"/>
    </source>
</evidence>
<dbReference type="CDD" id="cd00754">
    <property type="entry name" value="Ubl_MoaD"/>
    <property type="match status" value="1"/>
</dbReference>
<dbReference type="InterPro" id="IPR012675">
    <property type="entry name" value="Beta-grasp_dom_sf"/>
</dbReference>
<dbReference type="Gene3D" id="3.10.20.30">
    <property type="match status" value="1"/>
</dbReference>
<evidence type="ECO:0000313" key="6">
    <source>
        <dbReference type="Proteomes" id="UP000271272"/>
    </source>
</evidence>
<dbReference type="InterPro" id="IPR016155">
    <property type="entry name" value="Mopterin_synth/thiamin_S_b"/>
</dbReference>
<proteinExistence type="inferred from homology"/>
<name>A0A3P1V853_9ACTO</name>